<dbReference type="AlphaFoldDB" id="A0A9J6F8K8"/>
<dbReference type="GO" id="GO:0005634">
    <property type="term" value="C:nucleus"/>
    <property type="evidence" value="ECO:0007669"/>
    <property type="project" value="UniProtKB-SubCell"/>
</dbReference>
<keyword evidence="7" id="KW-0804">Transcription</keyword>
<evidence type="ECO:0000256" key="3">
    <source>
        <dbReference type="ARBA" id="ARBA00022737"/>
    </source>
</evidence>
<keyword evidence="5" id="KW-0862">Zinc</keyword>
<keyword evidence="4 9" id="KW-0863">Zinc-finger</keyword>
<evidence type="ECO:0000256" key="1">
    <source>
        <dbReference type="ARBA" id="ARBA00004123"/>
    </source>
</evidence>
<keyword evidence="6" id="KW-0805">Transcription regulation</keyword>
<evidence type="ECO:0000256" key="6">
    <source>
        <dbReference type="ARBA" id="ARBA00023015"/>
    </source>
</evidence>
<dbReference type="PROSITE" id="PS50157">
    <property type="entry name" value="ZINC_FINGER_C2H2_2"/>
    <property type="match status" value="3"/>
</dbReference>
<feature type="domain" description="C2H2-type" evidence="10">
    <location>
        <begin position="106"/>
        <end position="133"/>
    </location>
</feature>
<evidence type="ECO:0000256" key="5">
    <source>
        <dbReference type="ARBA" id="ARBA00022833"/>
    </source>
</evidence>
<dbReference type="GO" id="GO:0003700">
    <property type="term" value="F:DNA-binding transcription factor activity"/>
    <property type="evidence" value="ECO:0007669"/>
    <property type="project" value="TreeGrafter"/>
</dbReference>
<keyword evidence="12" id="KW-1185">Reference proteome</keyword>
<feature type="domain" description="C2H2-type" evidence="10">
    <location>
        <begin position="134"/>
        <end position="162"/>
    </location>
</feature>
<dbReference type="EMBL" id="JABSTU010000001">
    <property type="protein sequence ID" value="KAH8042157.1"/>
    <property type="molecule type" value="Genomic_DNA"/>
</dbReference>
<evidence type="ECO:0000259" key="10">
    <source>
        <dbReference type="PROSITE" id="PS50157"/>
    </source>
</evidence>
<reference evidence="11" key="2">
    <citation type="submission" date="2021-09" db="EMBL/GenBank/DDBJ databases">
        <authorList>
            <person name="Jia N."/>
            <person name="Wang J."/>
            <person name="Shi W."/>
            <person name="Du L."/>
            <person name="Sun Y."/>
            <person name="Zhan W."/>
            <person name="Jiang J."/>
            <person name="Wang Q."/>
            <person name="Zhang B."/>
            <person name="Ji P."/>
            <person name="Sakyi L.B."/>
            <person name="Cui X."/>
            <person name="Yuan T."/>
            <person name="Jiang B."/>
            <person name="Yang W."/>
            <person name="Lam T.T.-Y."/>
            <person name="Chang Q."/>
            <person name="Ding S."/>
            <person name="Wang X."/>
            <person name="Zhu J."/>
            <person name="Ruan X."/>
            <person name="Zhao L."/>
            <person name="Wei J."/>
            <person name="Que T."/>
            <person name="Du C."/>
            <person name="Cheng J."/>
            <person name="Dai P."/>
            <person name="Han X."/>
            <person name="Huang E."/>
            <person name="Gao Y."/>
            <person name="Liu J."/>
            <person name="Shao H."/>
            <person name="Ye R."/>
            <person name="Li L."/>
            <person name="Wei W."/>
            <person name="Wang X."/>
            <person name="Wang C."/>
            <person name="Huo Q."/>
            <person name="Li W."/>
            <person name="Guo W."/>
            <person name="Chen H."/>
            <person name="Chen S."/>
            <person name="Zhou L."/>
            <person name="Zhou L."/>
            <person name="Ni X."/>
            <person name="Tian J."/>
            <person name="Zhou Y."/>
            <person name="Sheng Y."/>
            <person name="Liu T."/>
            <person name="Pan Y."/>
            <person name="Xia L."/>
            <person name="Li J."/>
            <person name="Zhao F."/>
            <person name="Cao W."/>
        </authorList>
    </citation>
    <scope>NUCLEOTIDE SEQUENCE</scope>
    <source>
        <strain evidence="11">Rmic-2018</strain>
        <tissue evidence="11">Larvae</tissue>
    </source>
</reference>
<dbReference type="GO" id="GO:0006357">
    <property type="term" value="P:regulation of transcription by RNA polymerase II"/>
    <property type="evidence" value="ECO:0007669"/>
    <property type="project" value="TreeGrafter"/>
</dbReference>
<evidence type="ECO:0000313" key="11">
    <source>
        <dbReference type="EMBL" id="KAH8042157.1"/>
    </source>
</evidence>
<feature type="domain" description="C2H2-type" evidence="10">
    <location>
        <begin position="78"/>
        <end position="105"/>
    </location>
</feature>
<dbReference type="SUPFAM" id="SSF57667">
    <property type="entry name" value="beta-beta-alpha zinc fingers"/>
    <property type="match status" value="2"/>
</dbReference>
<comment type="caution">
    <text evidence="11">The sequence shown here is derived from an EMBL/GenBank/DDBJ whole genome shotgun (WGS) entry which is preliminary data.</text>
</comment>
<evidence type="ECO:0000256" key="9">
    <source>
        <dbReference type="PROSITE-ProRule" id="PRU00042"/>
    </source>
</evidence>
<evidence type="ECO:0000313" key="12">
    <source>
        <dbReference type="Proteomes" id="UP000821866"/>
    </source>
</evidence>
<dbReference type="InterPro" id="IPR036236">
    <property type="entry name" value="Znf_C2H2_sf"/>
</dbReference>
<sequence length="194" mass="21553">MMTSPMVFVVKQEPKSDDESLLVEAAVPVPDGAESAYGGVEDAVANDDVDCSGGGESCNSCAGGAPSRSRTAPERDRVRCYTCSKVLANRTTLIKHLRIHTGERPYQCPKCNRSFRQKEHRDKHVRVHSMGKSFECAVCTMTFGRRHFLEKHMLSVHKMDMRSAFEQHAVIFLEGSNQVEPSAFEVRTLQAFSG</sequence>
<organism evidence="11 12">
    <name type="scientific">Rhipicephalus microplus</name>
    <name type="common">Cattle tick</name>
    <name type="synonym">Boophilus microplus</name>
    <dbReference type="NCBI Taxonomy" id="6941"/>
    <lineage>
        <taxon>Eukaryota</taxon>
        <taxon>Metazoa</taxon>
        <taxon>Ecdysozoa</taxon>
        <taxon>Arthropoda</taxon>
        <taxon>Chelicerata</taxon>
        <taxon>Arachnida</taxon>
        <taxon>Acari</taxon>
        <taxon>Parasitiformes</taxon>
        <taxon>Ixodida</taxon>
        <taxon>Ixodoidea</taxon>
        <taxon>Ixodidae</taxon>
        <taxon>Rhipicephalinae</taxon>
        <taxon>Rhipicephalus</taxon>
        <taxon>Boophilus</taxon>
    </lineage>
</organism>
<dbReference type="GO" id="GO:0008270">
    <property type="term" value="F:zinc ion binding"/>
    <property type="evidence" value="ECO:0007669"/>
    <property type="project" value="UniProtKB-KW"/>
</dbReference>
<dbReference type="PROSITE" id="PS00028">
    <property type="entry name" value="ZINC_FINGER_C2H2_1"/>
    <property type="match status" value="3"/>
</dbReference>
<keyword evidence="8" id="KW-0539">Nucleus</keyword>
<keyword evidence="2" id="KW-0479">Metal-binding</keyword>
<dbReference type="Proteomes" id="UP000821866">
    <property type="component" value="Chromosome 1"/>
</dbReference>
<dbReference type="PANTHER" id="PTHR45993">
    <property type="entry name" value="B-CELL LYMPHOMA/LEUKEMIA 11"/>
    <property type="match status" value="1"/>
</dbReference>
<comment type="subcellular location">
    <subcellularLocation>
        <location evidence="1">Nucleus</location>
    </subcellularLocation>
</comment>
<dbReference type="Gene3D" id="3.30.160.60">
    <property type="entry name" value="Classic Zinc Finger"/>
    <property type="match status" value="3"/>
</dbReference>
<dbReference type="InterPro" id="IPR051497">
    <property type="entry name" value="Dev/Hematopoietic_TF"/>
</dbReference>
<proteinExistence type="predicted"/>
<dbReference type="FunFam" id="3.30.160.60:FF:001325">
    <property type="entry name" value="zinc finger protein 200"/>
    <property type="match status" value="1"/>
</dbReference>
<keyword evidence="3" id="KW-0677">Repeat</keyword>
<gene>
    <name evidence="11" type="ORF">HPB51_021241</name>
</gene>
<dbReference type="PANTHER" id="PTHR45993:SF10">
    <property type="entry name" value="ZINC FINGER PROTEIN 208 ISOFORM X1-RELATED"/>
    <property type="match status" value="1"/>
</dbReference>
<accession>A0A9J6F8K8</accession>
<evidence type="ECO:0000256" key="2">
    <source>
        <dbReference type="ARBA" id="ARBA00022723"/>
    </source>
</evidence>
<evidence type="ECO:0000256" key="8">
    <source>
        <dbReference type="ARBA" id="ARBA00023242"/>
    </source>
</evidence>
<evidence type="ECO:0000256" key="7">
    <source>
        <dbReference type="ARBA" id="ARBA00023163"/>
    </source>
</evidence>
<dbReference type="Pfam" id="PF00096">
    <property type="entry name" value="zf-C2H2"/>
    <property type="match status" value="3"/>
</dbReference>
<protein>
    <recommendedName>
        <fullName evidence="10">C2H2-type domain-containing protein</fullName>
    </recommendedName>
</protein>
<evidence type="ECO:0000256" key="4">
    <source>
        <dbReference type="ARBA" id="ARBA00022771"/>
    </source>
</evidence>
<dbReference type="GO" id="GO:0000978">
    <property type="term" value="F:RNA polymerase II cis-regulatory region sequence-specific DNA binding"/>
    <property type="evidence" value="ECO:0007669"/>
    <property type="project" value="TreeGrafter"/>
</dbReference>
<name>A0A9J6F8K8_RHIMP</name>
<dbReference type="InterPro" id="IPR013087">
    <property type="entry name" value="Znf_C2H2_type"/>
</dbReference>
<reference evidence="11" key="1">
    <citation type="journal article" date="2020" name="Cell">
        <title>Large-Scale Comparative Analyses of Tick Genomes Elucidate Their Genetic Diversity and Vector Capacities.</title>
        <authorList>
            <consortium name="Tick Genome and Microbiome Consortium (TIGMIC)"/>
            <person name="Jia N."/>
            <person name="Wang J."/>
            <person name="Shi W."/>
            <person name="Du L."/>
            <person name="Sun Y."/>
            <person name="Zhan W."/>
            <person name="Jiang J.F."/>
            <person name="Wang Q."/>
            <person name="Zhang B."/>
            <person name="Ji P."/>
            <person name="Bell-Sakyi L."/>
            <person name="Cui X.M."/>
            <person name="Yuan T.T."/>
            <person name="Jiang B.G."/>
            <person name="Yang W.F."/>
            <person name="Lam T.T."/>
            <person name="Chang Q.C."/>
            <person name="Ding S.J."/>
            <person name="Wang X.J."/>
            <person name="Zhu J.G."/>
            <person name="Ruan X.D."/>
            <person name="Zhao L."/>
            <person name="Wei J.T."/>
            <person name="Ye R.Z."/>
            <person name="Que T.C."/>
            <person name="Du C.H."/>
            <person name="Zhou Y.H."/>
            <person name="Cheng J.X."/>
            <person name="Dai P.F."/>
            <person name="Guo W.B."/>
            <person name="Han X.H."/>
            <person name="Huang E.J."/>
            <person name="Li L.F."/>
            <person name="Wei W."/>
            <person name="Gao Y.C."/>
            <person name="Liu J.Z."/>
            <person name="Shao H.Z."/>
            <person name="Wang X."/>
            <person name="Wang C.C."/>
            <person name="Yang T.C."/>
            <person name="Huo Q.B."/>
            <person name="Li W."/>
            <person name="Chen H.Y."/>
            <person name="Chen S.E."/>
            <person name="Zhou L.G."/>
            <person name="Ni X.B."/>
            <person name="Tian J.H."/>
            <person name="Sheng Y."/>
            <person name="Liu T."/>
            <person name="Pan Y.S."/>
            <person name="Xia L.Y."/>
            <person name="Li J."/>
            <person name="Zhao F."/>
            <person name="Cao W.C."/>
        </authorList>
    </citation>
    <scope>NUCLEOTIDE SEQUENCE</scope>
    <source>
        <strain evidence="11">Rmic-2018</strain>
    </source>
</reference>
<dbReference type="SMART" id="SM00355">
    <property type="entry name" value="ZnF_C2H2"/>
    <property type="match status" value="3"/>
</dbReference>